<dbReference type="InterPro" id="IPR001764">
    <property type="entry name" value="Glyco_hydro_3_N"/>
</dbReference>
<dbReference type="GO" id="GO:0031222">
    <property type="term" value="P:arabinan catabolic process"/>
    <property type="evidence" value="ECO:0007669"/>
    <property type="project" value="TreeGrafter"/>
</dbReference>
<dbReference type="InterPro" id="IPR017853">
    <property type="entry name" value="GH"/>
</dbReference>
<evidence type="ECO:0000313" key="6">
    <source>
        <dbReference type="EMBL" id="TDK64187.1"/>
    </source>
</evidence>
<protein>
    <submittedName>
        <fullName evidence="6">Family 3 glycosyl hydrolase</fullName>
    </submittedName>
</protein>
<feature type="signal peptide" evidence="4">
    <location>
        <begin position="1"/>
        <end position="28"/>
    </location>
</feature>
<dbReference type="GO" id="GO:0009044">
    <property type="term" value="F:xylan 1,4-beta-xylosidase activity"/>
    <property type="evidence" value="ECO:0007669"/>
    <property type="project" value="InterPro"/>
</dbReference>
<dbReference type="GO" id="GO:0046556">
    <property type="term" value="F:alpha-L-arabinofuranosidase activity"/>
    <property type="evidence" value="ECO:0007669"/>
    <property type="project" value="TreeGrafter"/>
</dbReference>
<dbReference type="SUPFAM" id="SSF52279">
    <property type="entry name" value="Beta-D-glucan exohydrolase, C-terminal domain"/>
    <property type="match status" value="1"/>
</dbReference>
<keyword evidence="3 6" id="KW-0378">Hydrolase</keyword>
<sequence length="1202" mass="130107">MSKRKKTLSVLLTAGLGLSLFSSLPVQASNGAAGTKQNLPVQAPNVLAKQPIYLDKSYSFQERAADLVSRMTLEEKASQMNSSSAPAIPRLGVKAYGWWNEALHGVARTQYNPTGNATLLNNTTSYPIDLSLGSTWDPQLMYKEAGMISDEAREVAPENTQDLDYWSPTINLARDPRWGRNDESYGEDPFLTTQIASQFVNGMEGKDMDGKLLPESDGYLKTVTTIKHYVANNSEVNRLNGSSNVDERSLREYFSAPFKGVVQKANVSSVMTSYNSINGVPGSANVHTMDTLLRQTFGFSGYETSDCDAVYEVSNPGGHNWTPPGWTRPVNQIERTAFSIGAGEDLNCNAGYSDGYSFGNTVPAAISQKIVTPTGTFSENDVDTALIRLFTARMQLGEFDNPNSVPWVKEARKNVPEGAWTNSNDNNAITQTKERLDMARKVAANSLVLLKNSETTQKDGSKGKLLPLKVPASGSFKVAVVGYFANPDNMYLGGYSSNQGSAGVAKFVNAYNGIKNAVTAVNPNAEVTYYKGFTDKGNTAKDLNTVDPAAVEAAKNADVVIVYAGTDNTTADEAGDRHDLNLPGAQASLIDQVAKANPNTIAVMETIGQVEVNSFDQDVSAMIWSSYNGERKGEGLADVLLGNHNPSGHLPFTWYQSSSQLPAITDYTLRPTGDNPGRTYMYFNGPISYPFGHGLSYSTFKYSNLDISKKNLQANDTFDVSVDVTNTGKTKGDEVVQLYVNTPDAAPELQRPNKRLEGFQKVSLNPGETKTVTMTVKVPDLAFFDEAQNKYVVDQGRYGIQIGTSSSDADIQQQGFIKVHGDLKPELSVVTVKPVQEGDKEADVPSRVMYDKGKVVIPQVTVSMNDDSLYGYIYKNNSKSLPEGLNIKYSSNRPDVVSVDDGVIRTIKGGAATITATASYHGVKKSTQFVVYVKQGELDGINVDGKPLAGFSGNQYNYSVQVADGTNTVPQISATSHNPDVKVKVTQATSISGTATIVTQEGDYSHTYKIGFGRAPVSADFKSGTLGDQWSILNEAKNNYSLTTDGLQITTQPGNIADGSIKNMFLQQAAGDWQYETKINLSAKPTGTQEVGLGVYDDQNNYIKVTYGTSYSGQQSLNLIRSIDGGEMLFKTQNLSATNLYLRIVKAGSQYTAYYSTDGSTFRLLNTAPISMANPKIGIIATNGTANAAVPINAVFSYLKNY</sequence>
<dbReference type="InterPro" id="IPR026891">
    <property type="entry name" value="Fn3-like"/>
</dbReference>
<dbReference type="Pfam" id="PF01915">
    <property type="entry name" value="Glyco_hydro_3_C"/>
    <property type="match status" value="1"/>
</dbReference>
<feature type="domain" description="Fibronectin type III-like" evidence="5">
    <location>
        <begin position="734"/>
        <end position="806"/>
    </location>
</feature>
<dbReference type="Gene3D" id="2.60.40.1080">
    <property type="match status" value="1"/>
</dbReference>
<dbReference type="PANTHER" id="PTHR42721:SF3">
    <property type="entry name" value="BETA-D-XYLOSIDASE 5-RELATED"/>
    <property type="match status" value="1"/>
</dbReference>
<dbReference type="Gene3D" id="2.60.120.200">
    <property type="match status" value="1"/>
</dbReference>
<dbReference type="EMBL" id="SMYO01000002">
    <property type="protein sequence ID" value="TDK64187.1"/>
    <property type="molecule type" value="Genomic_DNA"/>
</dbReference>
<dbReference type="Pfam" id="PF14310">
    <property type="entry name" value="Fn3-like"/>
    <property type="match status" value="1"/>
</dbReference>
<dbReference type="PRINTS" id="PR00133">
    <property type="entry name" value="GLHYDRLASE3"/>
</dbReference>
<dbReference type="SUPFAM" id="SSF51445">
    <property type="entry name" value="(Trans)glycosidases"/>
    <property type="match status" value="1"/>
</dbReference>
<dbReference type="Gene3D" id="2.60.40.10">
    <property type="entry name" value="Immunoglobulins"/>
    <property type="match status" value="1"/>
</dbReference>
<name>A0A4R5W008_9BACI</name>
<dbReference type="GO" id="GO:0045493">
    <property type="term" value="P:xylan catabolic process"/>
    <property type="evidence" value="ECO:0007669"/>
    <property type="project" value="InterPro"/>
</dbReference>
<comment type="similarity">
    <text evidence="1">Belongs to the glycosyl hydrolase 3 family.</text>
</comment>
<dbReference type="Gene3D" id="3.40.50.1700">
    <property type="entry name" value="Glycoside hydrolase family 3 C-terminal domain"/>
    <property type="match status" value="1"/>
</dbReference>
<dbReference type="PANTHER" id="PTHR42721">
    <property type="entry name" value="SUGAR HYDROLASE-RELATED"/>
    <property type="match status" value="1"/>
</dbReference>
<dbReference type="Gene3D" id="3.20.20.300">
    <property type="entry name" value="Glycoside hydrolase, family 3, N-terminal domain"/>
    <property type="match status" value="1"/>
</dbReference>
<evidence type="ECO:0000256" key="3">
    <source>
        <dbReference type="ARBA" id="ARBA00022801"/>
    </source>
</evidence>
<proteinExistence type="inferred from homology"/>
<accession>A0A4R5W008</accession>
<reference evidence="6 7" key="1">
    <citation type="submission" date="2019-03" db="EMBL/GenBank/DDBJ databases">
        <title>Bacillus niacini sp. nov. a Nicotinate-Metabolizing Mesophile Isolated from Soil.</title>
        <authorList>
            <person name="Zhang G."/>
        </authorList>
    </citation>
    <scope>NUCLEOTIDE SEQUENCE [LARGE SCALE GENOMIC DNA]</scope>
    <source>
        <strain evidence="6 7">WN066</strain>
    </source>
</reference>
<evidence type="ECO:0000259" key="5">
    <source>
        <dbReference type="SMART" id="SM01217"/>
    </source>
</evidence>
<dbReference type="InterPro" id="IPR041542">
    <property type="entry name" value="GH43_C2"/>
</dbReference>
<evidence type="ECO:0000256" key="1">
    <source>
        <dbReference type="ARBA" id="ARBA00005336"/>
    </source>
</evidence>
<dbReference type="Pfam" id="PF00933">
    <property type="entry name" value="Glyco_hydro_3"/>
    <property type="match status" value="1"/>
</dbReference>
<dbReference type="InterPro" id="IPR008964">
    <property type="entry name" value="Invasin/intimin_cell_adhesion"/>
</dbReference>
<dbReference type="InterPro" id="IPR013320">
    <property type="entry name" value="ConA-like_dom_sf"/>
</dbReference>
<dbReference type="InterPro" id="IPR044993">
    <property type="entry name" value="BXL"/>
</dbReference>
<comment type="caution">
    <text evidence="6">The sequence shown here is derived from an EMBL/GenBank/DDBJ whole genome shotgun (WGS) entry which is preliminary data.</text>
</comment>
<dbReference type="GO" id="GO:0008422">
    <property type="term" value="F:beta-glucosidase activity"/>
    <property type="evidence" value="ECO:0007669"/>
    <property type="project" value="UniProtKB-ARBA"/>
</dbReference>
<dbReference type="Proteomes" id="UP000295132">
    <property type="component" value="Unassembled WGS sequence"/>
</dbReference>
<dbReference type="InterPro" id="IPR013783">
    <property type="entry name" value="Ig-like_fold"/>
</dbReference>
<evidence type="ECO:0000256" key="4">
    <source>
        <dbReference type="SAM" id="SignalP"/>
    </source>
</evidence>
<dbReference type="InterPro" id="IPR036962">
    <property type="entry name" value="Glyco_hydro_3_N_sf"/>
</dbReference>
<dbReference type="RefSeq" id="WP_133333126.1">
    <property type="nucleotide sequence ID" value="NZ_SMYO01000002.1"/>
</dbReference>
<dbReference type="SUPFAM" id="SSF49899">
    <property type="entry name" value="Concanavalin A-like lectins/glucanases"/>
    <property type="match status" value="1"/>
</dbReference>
<feature type="chain" id="PRO_5020785144" evidence="4">
    <location>
        <begin position="29"/>
        <end position="1202"/>
    </location>
</feature>
<organism evidence="6 7">
    <name type="scientific">Bacillus salipaludis</name>
    <dbReference type="NCBI Taxonomy" id="2547811"/>
    <lineage>
        <taxon>Bacteria</taxon>
        <taxon>Bacillati</taxon>
        <taxon>Bacillota</taxon>
        <taxon>Bacilli</taxon>
        <taxon>Bacillales</taxon>
        <taxon>Bacillaceae</taxon>
        <taxon>Bacillus</taxon>
    </lineage>
</organism>
<dbReference type="FunFam" id="2.60.40.10:FF:000495">
    <property type="entry name" value="Periplasmic beta-glucosidase"/>
    <property type="match status" value="1"/>
</dbReference>
<dbReference type="SMART" id="SM01217">
    <property type="entry name" value="Fn3_like"/>
    <property type="match status" value="1"/>
</dbReference>
<dbReference type="InterPro" id="IPR036881">
    <property type="entry name" value="Glyco_hydro_3_C_sf"/>
</dbReference>
<dbReference type="Pfam" id="PF17851">
    <property type="entry name" value="GH43_C2"/>
    <property type="match status" value="1"/>
</dbReference>
<gene>
    <name evidence="6" type="ORF">E2K98_04825</name>
</gene>
<dbReference type="InterPro" id="IPR002772">
    <property type="entry name" value="Glyco_hydro_3_C"/>
</dbReference>
<evidence type="ECO:0000256" key="2">
    <source>
        <dbReference type="ARBA" id="ARBA00022729"/>
    </source>
</evidence>
<dbReference type="SUPFAM" id="SSF49373">
    <property type="entry name" value="Invasin/intimin cell-adhesion fragments"/>
    <property type="match status" value="1"/>
</dbReference>
<evidence type="ECO:0000313" key="7">
    <source>
        <dbReference type="Proteomes" id="UP000295132"/>
    </source>
</evidence>
<dbReference type="AlphaFoldDB" id="A0A4R5W008"/>
<keyword evidence="2 4" id="KW-0732">Signal</keyword>